<gene>
    <name evidence="1" type="ORF">RN001_001128</name>
</gene>
<reference evidence="2" key="1">
    <citation type="submission" date="2023-01" db="EMBL/GenBank/DDBJ databases">
        <title>Key to firefly adult light organ development and bioluminescence: homeobox transcription factors regulate luciferase expression and transportation to peroxisome.</title>
        <authorList>
            <person name="Fu X."/>
        </authorList>
    </citation>
    <scope>NUCLEOTIDE SEQUENCE [LARGE SCALE GENOMIC DNA]</scope>
</reference>
<keyword evidence="2" id="KW-1185">Reference proteome</keyword>
<comment type="caution">
    <text evidence="1">The sequence shown here is derived from an EMBL/GenBank/DDBJ whole genome shotgun (WGS) entry which is preliminary data.</text>
</comment>
<protein>
    <submittedName>
        <fullName evidence="1">Uncharacterized protein</fullName>
    </submittedName>
</protein>
<sequence>MTHFLNSQMNHSMKQVTKYHSRNRTFAPADNDYRLANDSITPDLPKEEYELRTYVQGIYILRNESNATLFFKLQQESMSKKLKGMIWEDRKKIRRILL</sequence>
<evidence type="ECO:0000313" key="1">
    <source>
        <dbReference type="EMBL" id="KAK4884857.1"/>
    </source>
</evidence>
<organism evidence="1 2">
    <name type="scientific">Aquatica leii</name>
    <dbReference type="NCBI Taxonomy" id="1421715"/>
    <lineage>
        <taxon>Eukaryota</taxon>
        <taxon>Metazoa</taxon>
        <taxon>Ecdysozoa</taxon>
        <taxon>Arthropoda</taxon>
        <taxon>Hexapoda</taxon>
        <taxon>Insecta</taxon>
        <taxon>Pterygota</taxon>
        <taxon>Neoptera</taxon>
        <taxon>Endopterygota</taxon>
        <taxon>Coleoptera</taxon>
        <taxon>Polyphaga</taxon>
        <taxon>Elateriformia</taxon>
        <taxon>Elateroidea</taxon>
        <taxon>Lampyridae</taxon>
        <taxon>Luciolinae</taxon>
        <taxon>Aquatica</taxon>
    </lineage>
</organism>
<accession>A0AAN7Q7N8</accession>
<dbReference type="Proteomes" id="UP001353858">
    <property type="component" value="Unassembled WGS sequence"/>
</dbReference>
<name>A0AAN7Q7N8_9COLE</name>
<dbReference type="AlphaFoldDB" id="A0AAN7Q7N8"/>
<dbReference type="EMBL" id="JARPUR010000001">
    <property type="protein sequence ID" value="KAK4884857.1"/>
    <property type="molecule type" value="Genomic_DNA"/>
</dbReference>
<evidence type="ECO:0000313" key="2">
    <source>
        <dbReference type="Proteomes" id="UP001353858"/>
    </source>
</evidence>
<proteinExistence type="predicted"/>